<evidence type="ECO:0000256" key="2">
    <source>
        <dbReference type="ARBA" id="ARBA00007734"/>
    </source>
</evidence>
<dbReference type="InterPro" id="IPR000189">
    <property type="entry name" value="Transglyc_AS"/>
</dbReference>
<dbReference type="Gene3D" id="3.40.190.10">
    <property type="entry name" value="Periplasmic binding protein-like II"/>
    <property type="match status" value="2"/>
</dbReference>
<feature type="signal peptide" evidence="5">
    <location>
        <begin position="1"/>
        <end position="20"/>
    </location>
</feature>
<feature type="chain" id="PRO_5046269858" evidence="5">
    <location>
        <begin position="21"/>
        <end position="463"/>
    </location>
</feature>
<dbReference type="PANTHER" id="PTHR35936:SF32">
    <property type="entry name" value="MEMBRANE-BOUND LYTIC MUREIN TRANSGLYCOSYLASE F"/>
    <property type="match status" value="1"/>
</dbReference>
<dbReference type="InterPro" id="IPR001638">
    <property type="entry name" value="Solute-binding_3/MltF_N"/>
</dbReference>
<dbReference type="EMBL" id="JAKZMM010000003">
    <property type="protein sequence ID" value="MCJ2379390.1"/>
    <property type="molecule type" value="Genomic_DNA"/>
</dbReference>
<dbReference type="CDD" id="cd01009">
    <property type="entry name" value="PBP2_YfhD_N"/>
    <property type="match status" value="1"/>
</dbReference>
<evidence type="ECO:0000313" key="7">
    <source>
        <dbReference type="EMBL" id="MCJ2379390.1"/>
    </source>
</evidence>
<dbReference type="RefSeq" id="WP_243323192.1">
    <property type="nucleotide sequence ID" value="NZ_JAKZMM010000003.1"/>
</dbReference>
<dbReference type="CDD" id="cd13403">
    <property type="entry name" value="MLTF-like"/>
    <property type="match status" value="1"/>
</dbReference>
<name>A0ABT0BXJ9_9BACT</name>
<evidence type="ECO:0000256" key="5">
    <source>
        <dbReference type="SAM" id="SignalP"/>
    </source>
</evidence>
<keyword evidence="3 5" id="KW-0732">Signal</keyword>
<reference evidence="7 8" key="1">
    <citation type="submission" date="2022-03" db="EMBL/GenBank/DDBJ databases">
        <title>Parabacteroides sp. nov. isolated from swine feces.</title>
        <authorList>
            <person name="Bak J.E."/>
        </authorList>
    </citation>
    <scope>NUCLEOTIDE SEQUENCE [LARGE SCALE GENOMIC DNA]</scope>
    <source>
        <strain evidence="7 8">AGMB00274</strain>
    </source>
</reference>
<dbReference type="PANTHER" id="PTHR35936">
    <property type="entry name" value="MEMBRANE-BOUND LYTIC MUREIN TRANSGLYCOSYLASE F"/>
    <property type="match status" value="1"/>
</dbReference>
<dbReference type="PROSITE" id="PS00922">
    <property type="entry name" value="TRANSGLYCOSYLASE"/>
    <property type="match status" value="1"/>
</dbReference>
<proteinExistence type="inferred from homology"/>
<keyword evidence="8" id="KW-1185">Reference proteome</keyword>
<dbReference type="SMART" id="SM00062">
    <property type="entry name" value="PBPb"/>
    <property type="match status" value="1"/>
</dbReference>
<evidence type="ECO:0000256" key="1">
    <source>
        <dbReference type="ARBA" id="ARBA00004339"/>
    </source>
</evidence>
<dbReference type="PROSITE" id="PS51257">
    <property type="entry name" value="PROKAR_LIPOPROTEIN"/>
    <property type="match status" value="1"/>
</dbReference>
<evidence type="ECO:0000256" key="3">
    <source>
        <dbReference type="ARBA" id="ARBA00022729"/>
    </source>
</evidence>
<evidence type="ECO:0000256" key="4">
    <source>
        <dbReference type="ARBA" id="ARBA00023237"/>
    </source>
</evidence>
<dbReference type="InterPro" id="IPR008258">
    <property type="entry name" value="Transglycosylase_SLT_dom_1"/>
</dbReference>
<dbReference type="Gene3D" id="1.10.530.10">
    <property type="match status" value="1"/>
</dbReference>
<sequence>MPRLCFLFFTLLLLLSGCHSNGKQQEEEECTPAADLPQLKEKGKLTAVTLYSSTSYFQYKMQPMGYEYDLIEDFAQSQGLELEIKIAQSTAQLVSMLHAGEADVIAYPVFISNQSKQEVLFCGHEQQTSQVIVQRANKGDTILKDVTELIGKKIYVQKNSKYEERLNNLNEELGGGLEIISLEKDSLSNEDLISMVSNGEIPYTVSDDNIARLNKTYYWNINIQLKISFPQRSSWAVRKDAPLLAAAINQWATDTKRNQSFRTITKRYFELSKVSEGFDIPEVKNGHISPYDNLFKKHAEVLGWDWRLLASISYQESKFNPHVVSWAGAEGLMGIMPNTARRLGVSPHELKDPDAGIRTGVECLRRFRQGFSEITDPEEKIKFTLAAYNAGIGHVYDAQKLAEKYGKDPLVWDKNVAEFIRLKNDPEYYNDPVCKHGYLRGSETFAYVSEIMKRYEYYQKKAK</sequence>
<dbReference type="Pfam" id="PF00497">
    <property type="entry name" value="SBP_bac_3"/>
    <property type="match status" value="1"/>
</dbReference>
<feature type="domain" description="Solute-binding protein family 3/N-terminal" evidence="6">
    <location>
        <begin position="49"/>
        <end position="272"/>
    </location>
</feature>
<comment type="similarity">
    <text evidence="2">Belongs to the transglycosylase Slt family.</text>
</comment>
<keyword evidence="4" id="KW-0998">Cell outer membrane</keyword>
<evidence type="ECO:0000313" key="8">
    <source>
        <dbReference type="Proteomes" id="UP001165444"/>
    </source>
</evidence>
<dbReference type="SUPFAM" id="SSF53955">
    <property type="entry name" value="Lysozyme-like"/>
    <property type="match status" value="1"/>
</dbReference>
<comment type="caution">
    <text evidence="7">The sequence shown here is derived from an EMBL/GenBank/DDBJ whole genome shotgun (WGS) entry which is preliminary data.</text>
</comment>
<dbReference type="InterPro" id="IPR023346">
    <property type="entry name" value="Lysozyme-like_dom_sf"/>
</dbReference>
<organism evidence="7 8">
    <name type="scientific">Parabacteroides faecalis</name>
    <dbReference type="NCBI Taxonomy" id="2924040"/>
    <lineage>
        <taxon>Bacteria</taxon>
        <taxon>Pseudomonadati</taxon>
        <taxon>Bacteroidota</taxon>
        <taxon>Bacteroidia</taxon>
        <taxon>Bacteroidales</taxon>
        <taxon>Tannerellaceae</taxon>
        <taxon>Parabacteroides</taxon>
    </lineage>
</organism>
<accession>A0ABT0BXJ9</accession>
<gene>
    <name evidence="7" type="ORF">MUN53_01970</name>
</gene>
<evidence type="ECO:0000259" key="6">
    <source>
        <dbReference type="SMART" id="SM00062"/>
    </source>
</evidence>
<dbReference type="Pfam" id="PF01464">
    <property type="entry name" value="SLT"/>
    <property type="match status" value="1"/>
</dbReference>
<dbReference type="Proteomes" id="UP001165444">
    <property type="component" value="Unassembled WGS sequence"/>
</dbReference>
<dbReference type="SUPFAM" id="SSF53850">
    <property type="entry name" value="Periplasmic binding protein-like II"/>
    <property type="match status" value="1"/>
</dbReference>
<comment type="subcellular location">
    <subcellularLocation>
        <location evidence="1">Cell outer membrane</location>
        <topology evidence="1">Peripheral membrane protein</topology>
    </subcellularLocation>
</comment>
<keyword evidence="4" id="KW-0472">Membrane</keyword>
<protein>
    <submittedName>
        <fullName evidence="7">Transporter substrate-binding domain-containing protein</fullName>
    </submittedName>
</protein>